<proteinExistence type="predicted"/>
<keyword evidence="2" id="KW-0614">Plasmid</keyword>
<protein>
    <recommendedName>
        <fullName evidence="1">HNH nuclease domain-containing protein</fullName>
    </recommendedName>
</protein>
<sequence length="235" mass="26772">MTKLTEEDIKGIIKCYQDGMNYTEIGKKYNVTRTTVTRKLKSSGAYDLDLSTKECEYCHTEFSPSKYGYDVQKYCSNTCRSRAYSGVSKEHLKSCSVCSKTFINERDTMFCSIECKKEYIGNELAKPLPISKNALRLSRARQNGQFDADIDIYRLIERDGEQCYLCGDVVLFNVHFNDPKYPTIEHVIPIAKGGTHSWDNVKVACRDCNTRKSTKNVELFTKEAEYGGTTKKDVG</sequence>
<dbReference type="InterPro" id="IPR029471">
    <property type="entry name" value="HNH_5"/>
</dbReference>
<accession>D2J892</accession>
<dbReference type="CDD" id="cd00085">
    <property type="entry name" value="HNHc"/>
    <property type="match status" value="1"/>
</dbReference>
<dbReference type="InterPro" id="IPR052892">
    <property type="entry name" value="NA-targeting_endonuclease"/>
</dbReference>
<dbReference type="SMART" id="SM00507">
    <property type="entry name" value="HNHc"/>
    <property type="match status" value="1"/>
</dbReference>
<dbReference type="Gene3D" id="1.10.30.50">
    <property type="match status" value="1"/>
</dbReference>
<dbReference type="Pfam" id="PF14279">
    <property type="entry name" value="HNH_5"/>
    <property type="match status" value="1"/>
</dbReference>
<organism evidence="2">
    <name type="scientific">Staphylococcus aureus</name>
    <dbReference type="NCBI Taxonomy" id="1280"/>
    <lineage>
        <taxon>Bacteria</taxon>
        <taxon>Bacillati</taxon>
        <taxon>Bacillota</taxon>
        <taxon>Bacilli</taxon>
        <taxon>Bacillales</taxon>
        <taxon>Staphylococcaceae</taxon>
        <taxon>Staphylococcus</taxon>
    </lineage>
</organism>
<name>D2J892_STAAU</name>
<geneLocation type="plasmid" evidence="2">
    <name>pWBG758</name>
</geneLocation>
<dbReference type="Gene3D" id="1.10.10.60">
    <property type="entry name" value="Homeodomain-like"/>
    <property type="match status" value="1"/>
</dbReference>
<dbReference type="PANTHER" id="PTHR33877:SF2">
    <property type="entry name" value="OS07G0170200 PROTEIN"/>
    <property type="match status" value="1"/>
</dbReference>
<evidence type="ECO:0000313" key="2">
    <source>
        <dbReference type="EMBL" id="ACZ58992.1"/>
    </source>
</evidence>
<dbReference type="AlphaFoldDB" id="D2J892"/>
<gene>
    <name evidence="2" type="ORF">SAP040A_010</name>
</gene>
<reference evidence="2" key="1">
    <citation type="submission" date="2009-08" db="EMBL/GenBank/DDBJ databases">
        <authorList>
            <person name="Gill J."/>
            <person name="Borman J."/>
            <person name="Shetty J."/>
            <person name="Hostetler J."/>
            <person name="Durkin S."/>
            <person name="Montgomery B."/>
        </authorList>
    </citation>
    <scope>NUCLEOTIDE SEQUENCE</scope>
    <source>
        <strain evidence="2">Y74T</strain>
        <plasmid evidence="2">pWBG758</plasmid>
    </source>
</reference>
<dbReference type="EMBL" id="GQ900400">
    <property type="protein sequence ID" value="ACZ58992.1"/>
    <property type="molecule type" value="Genomic_DNA"/>
</dbReference>
<dbReference type="RefSeq" id="WP_012816573.1">
    <property type="nucleotide sequence ID" value="NC_013329.1"/>
</dbReference>
<reference evidence="2" key="2">
    <citation type="submission" date="2009-12" db="EMBL/GenBank/DDBJ databases">
        <authorList>
            <person name="Summers A.O."/>
            <person name="Shearer J."/>
            <person name="Wireman J."/>
        </authorList>
    </citation>
    <scope>NUCLEOTIDE SEQUENCE</scope>
    <source>
        <strain evidence="2">Y74T</strain>
        <plasmid evidence="2">pWBG758</plasmid>
    </source>
</reference>
<dbReference type="PANTHER" id="PTHR33877">
    <property type="entry name" value="SLL1193 PROTEIN"/>
    <property type="match status" value="1"/>
</dbReference>
<feature type="domain" description="HNH nuclease" evidence="1">
    <location>
        <begin position="151"/>
        <end position="210"/>
    </location>
</feature>
<dbReference type="InterPro" id="IPR003615">
    <property type="entry name" value="HNH_nuc"/>
</dbReference>
<evidence type="ECO:0000259" key="1">
    <source>
        <dbReference type="SMART" id="SM00507"/>
    </source>
</evidence>